<feature type="active site" evidence="5">
    <location>
        <position position="96"/>
    </location>
</feature>
<dbReference type="Gene3D" id="3.40.50.150">
    <property type="entry name" value="Vaccinia Virus protein VP39"/>
    <property type="match status" value="1"/>
</dbReference>
<keyword evidence="2 5" id="KW-0489">Methyltransferase</keyword>
<gene>
    <name evidence="7" type="primary">DNMT</name>
    <name evidence="7" type="ORF">TSPGSL018_903</name>
</gene>
<sequence length="705" mass="77571">TSATASEPPFLSSRSLQSWTQFSSQLMKFACLFSGVGALTLGLQQAGHKPVLMVEIDEHARTILKQRFPGVQLQHDVTSLAEVPVEADLLVAGFPCSDASRNSRTQRGLQGHRTGLFQHIVRLLKVRRTPWVLLENVRAILDSNEHGDAFERQPPIISAVFHELEDLGYSVAARVVDLRGFGIPHARERVLMLASIHGDPRDVLLGQIGKGLCNVEAGPRCTGECRLQCGGYCYACFVENRSTEGSKNSLAEIRTGMCVDTAEKRASPQPDAVPTLTTANGPRLALIQYPGKGSVSPQANYLTAEEMEALFGLPCGWTAPCLPAVDPEDCSDDSKPSKPRSGEEQLRRTRMRLLGGAVPVPFAKWIGDNLYHENIYKHKYISDSNSEIELSTEDECGPWPRAIYSMGGKHKRIQALFIREFPLVCRFVPLFELIHPCGPEVPPSVLAAWRERMEAEGWTLPEPLESAISELTQQLEQNSNKSSKPPLLVGELAFLCTPQFSLWPVLLFDWTVSDEVQHLPKQQIQASKDPELCRCRCGHQADRFALMLGLENEWKVTCLKHTIPFGEYRELVVESTGNMDTIYPRVHDNKMFWAGMEEANRRYAAQLAFPGPEAIGPGCGLNGTGAARLSPALADQVPLKAVEPCGECAVCTRATVRSVSGGDLRCMMVMAGGRSSGQRALRCALDFHGQTGTWAACRGLLDDGW</sequence>
<evidence type="ECO:0000256" key="1">
    <source>
        <dbReference type="ARBA" id="ARBA00011975"/>
    </source>
</evidence>
<keyword evidence="3 5" id="KW-0808">Transferase</keyword>
<evidence type="ECO:0000313" key="7">
    <source>
        <dbReference type="EMBL" id="JAC84468.1"/>
    </source>
</evidence>
<evidence type="ECO:0000256" key="3">
    <source>
        <dbReference type="ARBA" id="ARBA00022679"/>
    </source>
</evidence>
<comment type="similarity">
    <text evidence="5 6">Belongs to the class I-like SAM-binding methyltransferase superfamily. C5-methyltransferase family.</text>
</comment>
<dbReference type="NCBIfam" id="TIGR00675">
    <property type="entry name" value="dcm"/>
    <property type="match status" value="1"/>
</dbReference>
<dbReference type="GO" id="GO:0005634">
    <property type="term" value="C:nucleus"/>
    <property type="evidence" value="ECO:0007669"/>
    <property type="project" value="TreeGrafter"/>
</dbReference>
<dbReference type="GO" id="GO:0032259">
    <property type="term" value="P:methylation"/>
    <property type="evidence" value="ECO:0007669"/>
    <property type="project" value="UniProtKB-KW"/>
</dbReference>
<dbReference type="EC" id="2.1.1.37" evidence="1"/>
<dbReference type="InterPro" id="IPR050390">
    <property type="entry name" value="C5-Methyltransferase"/>
</dbReference>
<evidence type="ECO:0000256" key="4">
    <source>
        <dbReference type="ARBA" id="ARBA00022691"/>
    </source>
</evidence>
<organism evidence="7">
    <name type="scientific">Tetraselmis sp. GSL018</name>
    <dbReference type="NCBI Taxonomy" id="582737"/>
    <lineage>
        <taxon>Eukaryota</taxon>
        <taxon>Viridiplantae</taxon>
        <taxon>Chlorophyta</taxon>
        <taxon>core chlorophytes</taxon>
        <taxon>Chlorodendrophyceae</taxon>
        <taxon>Chlorodendrales</taxon>
        <taxon>Chlorodendraceae</taxon>
        <taxon>Tetraselmis</taxon>
    </lineage>
</organism>
<dbReference type="InterPro" id="IPR029063">
    <property type="entry name" value="SAM-dependent_MTases_sf"/>
</dbReference>
<accession>A0A061SJJ6</accession>
<dbReference type="InterPro" id="IPR001525">
    <property type="entry name" value="C5_MeTfrase"/>
</dbReference>
<dbReference type="AlphaFoldDB" id="A0A061SJJ6"/>
<dbReference type="GO" id="GO:0003886">
    <property type="term" value="F:DNA (cytosine-5-)-methyltransferase activity"/>
    <property type="evidence" value="ECO:0007669"/>
    <property type="project" value="UniProtKB-EC"/>
</dbReference>
<dbReference type="PANTHER" id="PTHR10629">
    <property type="entry name" value="CYTOSINE-SPECIFIC METHYLTRANSFERASE"/>
    <property type="match status" value="1"/>
</dbReference>
<evidence type="ECO:0000256" key="5">
    <source>
        <dbReference type="PROSITE-ProRule" id="PRU01016"/>
    </source>
</evidence>
<dbReference type="Pfam" id="PF00145">
    <property type="entry name" value="DNA_methylase"/>
    <property type="match status" value="1"/>
</dbReference>
<reference evidence="7" key="1">
    <citation type="submission" date="2014-05" db="EMBL/GenBank/DDBJ databases">
        <title>The transcriptome of the halophilic microalga Tetraselmis sp. GSL018 isolated from the Great Salt Lake, Utah.</title>
        <authorList>
            <person name="Jinkerson R.E."/>
            <person name="D'Adamo S."/>
            <person name="Posewitz M.C."/>
        </authorList>
    </citation>
    <scope>NUCLEOTIDE SEQUENCE</scope>
    <source>
        <strain evidence="7">GSL018</strain>
    </source>
</reference>
<dbReference type="GO" id="GO:0044027">
    <property type="term" value="P:negative regulation of gene expression via chromosomal CpG island methylation"/>
    <property type="evidence" value="ECO:0007669"/>
    <property type="project" value="TreeGrafter"/>
</dbReference>
<protein>
    <recommendedName>
        <fullName evidence="1">DNA (cytosine-5-)-methyltransferase</fullName>
        <ecNumber evidence="1">2.1.1.37</ecNumber>
    </recommendedName>
</protein>
<name>A0A061SJJ6_9CHLO</name>
<dbReference type="EMBL" id="GBEZ01000418">
    <property type="protein sequence ID" value="JAC84468.1"/>
    <property type="molecule type" value="Transcribed_RNA"/>
</dbReference>
<dbReference type="PRINTS" id="PR00105">
    <property type="entry name" value="C5METTRFRASE"/>
</dbReference>
<dbReference type="PROSITE" id="PS51679">
    <property type="entry name" value="SAM_MT_C5"/>
    <property type="match status" value="1"/>
</dbReference>
<dbReference type="GO" id="GO:0003677">
    <property type="term" value="F:DNA binding"/>
    <property type="evidence" value="ECO:0007669"/>
    <property type="project" value="TreeGrafter"/>
</dbReference>
<evidence type="ECO:0000256" key="6">
    <source>
        <dbReference type="RuleBase" id="RU000416"/>
    </source>
</evidence>
<dbReference type="SUPFAM" id="SSF53335">
    <property type="entry name" value="S-adenosyl-L-methionine-dependent methyltransferases"/>
    <property type="match status" value="1"/>
</dbReference>
<dbReference type="PANTHER" id="PTHR10629:SF50">
    <property type="entry name" value="DNA (CYTOSINE-5)-METHYLTRANSFERASE CMT3"/>
    <property type="match status" value="1"/>
</dbReference>
<feature type="non-terminal residue" evidence="7">
    <location>
        <position position="1"/>
    </location>
</feature>
<proteinExistence type="inferred from homology"/>
<keyword evidence="4 5" id="KW-0949">S-adenosyl-L-methionine</keyword>
<evidence type="ECO:0000256" key="2">
    <source>
        <dbReference type="ARBA" id="ARBA00022603"/>
    </source>
</evidence>